<keyword evidence="2" id="KW-0472">Membrane</keyword>
<dbReference type="EMBL" id="CP002665">
    <property type="protein sequence ID" value="AEI11021.1"/>
    <property type="molecule type" value="Genomic_DNA"/>
</dbReference>
<evidence type="ECO:0000256" key="3">
    <source>
        <dbReference type="SAM" id="SignalP"/>
    </source>
</evidence>
<evidence type="ECO:0000256" key="1">
    <source>
        <dbReference type="SAM" id="MobiDB-lite"/>
    </source>
</evidence>
<gene>
    <name evidence="4" type="ordered locus">Celgi_0499</name>
</gene>
<feature type="signal peptide" evidence="3">
    <location>
        <begin position="1"/>
        <end position="27"/>
    </location>
</feature>
<evidence type="ECO:0000313" key="4">
    <source>
        <dbReference type="EMBL" id="AEI11021.1"/>
    </source>
</evidence>
<dbReference type="OrthoDB" id="3783029at2"/>
<keyword evidence="2" id="KW-0812">Transmembrane</keyword>
<feature type="region of interest" description="Disordered" evidence="1">
    <location>
        <begin position="162"/>
        <end position="187"/>
    </location>
</feature>
<evidence type="ECO:0000256" key="2">
    <source>
        <dbReference type="SAM" id="Phobius"/>
    </source>
</evidence>
<evidence type="ECO:0000313" key="5">
    <source>
        <dbReference type="Proteomes" id="UP000000485"/>
    </source>
</evidence>
<sequence precursor="true">MSRFVKAAFALVLPALALVAVPSAASAEVAPAPAATSDGCLDPEPDDYGPPEPCELHVKVLTPFCDNEVPKLRYQVEAVGTPNKTVKITWVNPTGSSVVLDDLPLEGVVNWPGAVEENGRGVDWPGWTQLPDGTWVEGDEFDWVRPSVDVLFQVNPETTVSVAYPPSRPDCNTNPPDSEVLSDDPELSATGANALPIALAGGGLVVAGGLALAAAMWHRRRAQV</sequence>
<reference evidence="5" key="1">
    <citation type="submission" date="2011-04" db="EMBL/GenBank/DDBJ databases">
        <title>Complete sequence of Cellvibrio gilvus ATCC 13127.</title>
        <authorList>
            <person name="Lucas S."/>
            <person name="Han J."/>
            <person name="Lapidus A."/>
            <person name="Cheng J.-F."/>
            <person name="Goodwin L."/>
            <person name="Pitluck S."/>
            <person name="Peters L."/>
            <person name="Munk A."/>
            <person name="Detter J.C."/>
            <person name="Han C."/>
            <person name="Tapia R."/>
            <person name="Land M."/>
            <person name="Hauser L."/>
            <person name="Kyrpides N."/>
            <person name="Ivanova N."/>
            <person name="Ovchinnikova G."/>
            <person name="Pagani I."/>
            <person name="Mead D."/>
            <person name="Brumm P."/>
            <person name="Woyke T."/>
        </authorList>
    </citation>
    <scope>NUCLEOTIDE SEQUENCE [LARGE SCALE GENOMIC DNA]</scope>
    <source>
        <strain evidence="5">ATCC 13127 / NRRL B-14078</strain>
    </source>
</reference>
<feature type="transmembrane region" description="Helical" evidence="2">
    <location>
        <begin position="194"/>
        <end position="217"/>
    </location>
</feature>
<dbReference type="RefSeq" id="WP_013882546.1">
    <property type="nucleotide sequence ID" value="NC_015671.1"/>
</dbReference>
<accession>F8A606</accession>
<dbReference type="eggNOG" id="COG2304">
    <property type="taxonomic scope" value="Bacteria"/>
</dbReference>
<dbReference type="Proteomes" id="UP000000485">
    <property type="component" value="Chromosome"/>
</dbReference>
<keyword evidence="2" id="KW-1133">Transmembrane helix</keyword>
<proteinExistence type="predicted"/>
<keyword evidence="5" id="KW-1185">Reference proteome</keyword>
<name>F8A606_CELGA</name>
<protein>
    <submittedName>
        <fullName evidence="4">LPXTG-motif cell wall anchor domain protein</fullName>
    </submittedName>
</protein>
<dbReference type="AlphaFoldDB" id="F8A606"/>
<feature type="chain" id="PRO_5003373568" evidence="3">
    <location>
        <begin position="28"/>
        <end position="224"/>
    </location>
</feature>
<organism evidence="4 5">
    <name type="scientific">Cellulomonas gilvus (strain ATCC 13127 / NRRL B-14078)</name>
    <name type="common">Cellvibrio gilvus</name>
    <dbReference type="NCBI Taxonomy" id="593907"/>
    <lineage>
        <taxon>Bacteria</taxon>
        <taxon>Bacillati</taxon>
        <taxon>Actinomycetota</taxon>
        <taxon>Actinomycetes</taxon>
        <taxon>Micrococcales</taxon>
        <taxon>Cellulomonadaceae</taxon>
        <taxon>Cellulomonas</taxon>
    </lineage>
</organism>
<keyword evidence="3" id="KW-0732">Signal</keyword>
<dbReference type="HOGENOM" id="CLU_101289_0_0_11"/>
<dbReference type="STRING" id="593907.Celgi_0499"/>
<dbReference type="KEGG" id="cga:Celgi_0499"/>